<organism evidence="3 4">
    <name type="scientific">Polyplax serrata</name>
    <name type="common">Common mouse louse</name>
    <dbReference type="NCBI Taxonomy" id="468196"/>
    <lineage>
        <taxon>Eukaryota</taxon>
        <taxon>Metazoa</taxon>
        <taxon>Ecdysozoa</taxon>
        <taxon>Arthropoda</taxon>
        <taxon>Hexapoda</taxon>
        <taxon>Insecta</taxon>
        <taxon>Pterygota</taxon>
        <taxon>Neoptera</taxon>
        <taxon>Paraneoptera</taxon>
        <taxon>Psocodea</taxon>
        <taxon>Troctomorpha</taxon>
        <taxon>Phthiraptera</taxon>
        <taxon>Anoplura</taxon>
        <taxon>Polyplacidae</taxon>
        <taxon>Polyplax</taxon>
    </lineage>
</organism>
<dbReference type="Proteomes" id="UP001372834">
    <property type="component" value="Unassembled WGS sequence"/>
</dbReference>
<feature type="region of interest" description="Disordered" evidence="1">
    <location>
        <begin position="53"/>
        <end position="78"/>
    </location>
</feature>
<feature type="chain" id="PRO_5042921244" description="Secreted protein" evidence="2">
    <location>
        <begin position="22"/>
        <end position="78"/>
    </location>
</feature>
<protein>
    <recommendedName>
        <fullName evidence="5">Secreted protein</fullName>
    </recommendedName>
</protein>
<accession>A0AAN8PN59</accession>
<keyword evidence="2" id="KW-0732">Signal</keyword>
<dbReference type="EMBL" id="JAWJWE010000003">
    <property type="protein sequence ID" value="KAK6639432.1"/>
    <property type="molecule type" value="Genomic_DNA"/>
</dbReference>
<evidence type="ECO:0000256" key="1">
    <source>
        <dbReference type="SAM" id="MobiDB-lite"/>
    </source>
</evidence>
<dbReference type="AlphaFoldDB" id="A0AAN8PN59"/>
<evidence type="ECO:0000313" key="4">
    <source>
        <dbReference type="Proteomes" id="UP001372834"/>
    </source>
</evidence>
<feature type="signal peptide" evidence="2">
    <location>
        <begin position="1"/>
        <end position="21"/>
    </location>
</feature>
<comment type="caution">
    <text evidence="3">The sequence shown here is derived from an EMBL/GenBank/DDBJ whole genome shotgun (WGS) entry which is preliminary data.</text>
</comment>
<evidence type="ECO:0000313" key="3">
    <source>
        <dbReference type="EMBL" id="KAK6639432.1"/>
    </source>
</evidence>
<sequence length="78" mass="8724">MAYTTIGLLLFVVVVVVVVRSSSTPWRHPMEDGVKGRQSVEVAKENSFFFCRMPAGSTDEPRHLTHRGSKSEMEGQND</sequence>
<reference evidence="3 4" key="1">
    <citation type="submission" date="2023-10" db="EMBL/GenBank/DDBJ databases">
        <title>Genomes of two closely related lineages of the louse Polyplax serrata with different host specificities.</title>
        <authorList>
            <person name="Martinu J."/>
            <person name="Tarabai H."/>
            <person name="Stefka J."/>
            <person name="Hypsa V."/>
        </authorList>
    </citation>
    <scope>NUCLEOTIDE SEQUENCE [LARGE SCALE GENOMIC DNA]</scope>
    <source>
        <strain evidence="3">HR10_N</strain>
    </source>
</reference>
<proteinExistence type="predicted"/>
<evidence type="ECO:0000256" key="2">
    <source>
        <dbReference type="SAM" id="SignalP"/>
    </source>
</evidence>
<evidence type="ECO:0008006" key="5">
    <source>
        <dbReference type="Google" id="ProtNLM"/>
    </source>
</evidence>
<name>A0AAN8PN59_POLSC</name>
<gene>
    <name evidence="3" type="ORF">RUM43_007705</name>
</gene>
<feature type="compositionally biased region" description="Basic and acidic residues" evidence="1">
    <location>
        <begin position="59"/>
        <end position="78"/>
    </location>
</feature>